<dbReference type="CDD" id="cd04182">
    <property type="entry name" value="GT_2_like_f"/>
    <property type="match status" value="1"/>
</dbReference>
<name>A0ABW2XKE1_9ACTN</name>
<dbReference type="PANTHER" id="PTHR43777">
    <property type="entry name" value="MOLYBDENUM COFACTOR CYTIDYLYLTRANSFERASE"/>
    <property type="match status" value="1"/>
</dbReference>
<dbReference type="EMBL" id="JBHTGP010000011">
    <property type="protein sequence ID" value="MFD0686987.1"/>
    <property type="molecule type" value="Genomic_DNA"/>
</dbReference>
<sequence length="240" mass="23905">MTPHGTNPHGTNPPDPSAHALGAHGAGAHGPGARDEETLGPHLAAWPAGILLAAGEGRRLGRPKALLELDGERLVDRGVRVLREGGCSPVLVVAGAAQIEVIGAVVVPNPDWREGMGSSLRAGLAALPSGCPAAVVALVDQPRVTAAAVGRLVAAYEAGAGIAVATYGGAPRNPVLLGAAHFAAVAEAAAGDVGARGFLRAHPDLVTGVPCDDVAAPDDIDTPADLAAYTLRKAGPRGPR</sequence>
<evidence type="ECO:0000256" key="1">
    <source>
        <dbReference type="SAM" id="MobiDB-lite"/>
    </source>
</evidence>
<dbReference type="InterPro" id="IPR029044">
    <property type="entry name" value="Nucleotide-diphossugar_trans"/>
</dbReference>
<dbReference type="InterPro" id="IPR025877">
    <property type="entry name" value="MobA-like_NTP_Trfase"/>
</dbReference>
<dbReference type="SUPFAM" id="SSF53448">
    <property type="entry name" value="Nucleotide-diphospho-sugar transferases"/>
    <property type="match status" value="1"/>
</dbReference>
<keyword evidence="3" id="KW-0808">Transferase</keyword>
<dbReference type="Gene3D" id="3.90.550.10">
    <property type="entry name" value="Spore Coat Polysaccharide Biosynthesis Protein SpsA, Chain A"/>
    <property type="match status" value="1"/>
</dbReference>
<gene>
    <name evidence="3" type="ORF">ACFQZM_20980</name>
</gene>
<reference evidence="4" key="1">
    <citation type="journal article" date="2019" name="Int. J. Syst. Evol. Microbiol.">
        <title>The Global Catalogue of Microorganisms (GCM) 10K type strain sequencing project: providing services to taxonomists for standard genome sequencing and annotation.</title>
        <authorList>
            <consortium name="The Broad Institute Genomics Platform"/>
            <consortium name="The Broad Institute Genome Sequencing Center for Infectious Disease"/>
            <person name="Wu L."/>
            <person name="Ma J."/>
        </authorList>
    </citation>
    <scope>NUCLEOTIDE SEQUENCE [LARGE SCALE GENOMIC DNA]</scope>
    <source>
        <strain evidence="4">JCM 9371</strain>
    </source>
</reference>
<dbReference type="Pfam" id="PF12804">
    <property type="entry name" value="NTP_transf_3"/>
    <property type="match status" value="1"/>
</dbReference>
<dbReference type="Proteomes" id="UP001597063">
    <property type="component" value="Unassembled WGS sequence"/>
</dbReference>
<organism evidence="3 4">
    <name type="scientific">Actinomadura fibrosa</name>
    <dbReference type="NCBI Taxonomy" id="111802"/>
    <lineage>
        <taxon>Bacteria</taxon>
        <taxon>Bacillati</taxon>
        <taxon>Actinomycetota</taxon>
        <taxon>Actinomycetes</taxon>
        <taxon>Streptosporangiales</taxon>
        <taxon>Thermomonosporaceae</taxon>
        <taxon>Actinomadura</taxon>
    </lineage>
</organism>
<feature type="region of interest" description="Disordered" evidence="1">
    <location>
        <begin position="1"/>
        <end position="39"/>
    </location>
</feature>
<dbReference type="GO" id="GO:0016740">
    <property type="term" value="F:transferase activity"/>
    <property type="evidence" value="ECO:0007669"/>
    <property type="project" value="UniProtKB-KW"/>
</dbReference>
<keyword evidence="4" id="KW-1185">Reference proteome</keyword>
<evidence type="ECO:0000313" key="3">
    <source>
        <dbReference type="EMBL" id="MFD0686987.1"/>
    </source>
</evidence>
<dbReference type="RefSeq" id="WP_131763886.1">
    <property type="nucleotide sequence ID" value="NZ_CAACUY010000429.1"/>
</dbReference>
<feature type="domain" description="MobA-like NTP transferase" evidence="2">
    <location>
        <begin position="49"/>
        <end position="203"/>
    </location>
</feature>
<feature type="compositionally biased region" description="Polar residues" evidence="1">
    <location>
        <begin position="1"/>
        <end position="10"/>
    </location>
</feature>
<dbReference type="PANTHER" id="PTHR43777:SF1">
    <property type="entry name" value="MOLYBDENUM COFACTOR CYTIDYLYLTRANSFERASE"/>
    <property type="match status" value="1"/>
</dbReference>
<evidence type="ECO:0000259" key="2">
    <source>
        <dbReference type="Pfam" id="PF12804"/>
    </source>
</evidence>
<comment type="caution">
    <text evidence="3">The sequence shown here is derived from an EMBL/GenBank/DDBJ whole genome shotgun (WGS) entry which is preliminary data.</text>
</comment>
<protein>
    <submittedName>
        <fullName evidence="3">NTP transferase domain-containing protein</fullName>
    </submittedName>
</protein>
<accession>A0ABW2XKE1</accession>
<evidence type="ECO:0000313" key="4">
    <source>
        <dbReference type="Proteomes" id="UP001597063"/>
    </source>
</evidence>
<proteinExistence type="predicted"/>